<reference evidence="1" key="1">
    <citation type="submission" date="2019-08" db="EMBL/GenBank/DDBJ databases">
        <title>Genome sequence of Clostridiales bacterium MT110.</title>
        <authorList>
            <person name="Cao J."/>
        </authorList>
    </citation>
    <scope>NUCLEOTIDE SEQUENCE</scope>
    <source>
        <strain evidence="1">MT110</strain>
    </source>
</reference>
<accession>A0ACD1A8B0</accession>
<dbReference type="Proteomes" id="UP000594014">
    <property type="component" value="Chromosome"/>
</dbReference>
<proteinExistence type="predicted"/>
<organism evidence="1 2">
    <name type="scientific">Anoxybacterium hadale</name>
    <dbReference type="NCBI Taxonomy" id="3408580"/>
    <lineage>
        <taxon>Bacteria</taxon>
        <taxon>Bacillati</taxon>
        <taxon>Bacillota</taxon>
        <taxon>Clostridia</taxon>
        <taxon>Peptostreptococcales</taxon>
        <taxon>Anaerovoracaceae</taxon>
        <taxon>Anoxybacterium</taxon>
    </lineage>
</organism>
<gene>
    <name evidence="1" type="ORF">FRZ06_04495</name>
</gene>
<evidence type="ECO:0000313" key="1">
    <source>
        <dbReference type="EMBL" id="QOX62658.1"/>
    </source>
</evidence>
<dbReference type="EMBL" id="CP042469">
    <property type="protein sequence ID" value="QOX62658.1"/>
    <property type="molecule type" value="Genomic_DNA"/>
</dbReference>
<protein>
    <submittedName>
        <fullName evidence="1">Uncharacterized protein</fullName>
    </submittedName>
</protein>
<keyword evidence="2" id="KW-1185">Reference proteome</keyword>
<evidence type="ECO:0000313" key="2">
    <source>
        <dbReference type="Proteomes" id="UP000594014"/>
    </source>
</evidence>
<name>A0ACD1A8B0_9FIRM</name>
<sequence>MLHFRMDMPLYLMAMYGSVMIAVVLLLRFFLRNRLPKFVFPLLWSLILIRLLVPFSLSSPLSAPVPQWQMQLSEASAVYVVEDQPTARENTSPGTAETTSDGMNYSYAERSGSLLTDDRSLLIVIFGLGVLTTAGILLSQKLQYSRKLKNSLLVEHNQTINAHLRDMGMGHILVCTNDEIASPLVCGIVNPRIYLPGSMDFRQSQLLRHILAHETMHIKRKDNWLKMVMLIALCFHWYNPLVWIMSKYLASDLEAACDAAVLRQVGDDERQSYAVSLLSMAITGNRTTLLFSAFSKTEVERRIKNVLSYKNATALMLALSMLLIFFSTVAFATGGQAPFSSYLSSYCASTSSQWAVKAELARDISLGENAGQRADNVIFDVLERDTSNDPEVIARQVKAALSKEFGVEKGAFQIGVDLCLTEEEVSKEYKNQGITKGQDGFYLYKGEAVRVYQDKMLGSVHTREAGMVDLSVNRDRFGRIISLTVLKEGDAEFDRYTRKMEISHRSNTSSTDQATASNQSTTIEEDGQGFFR</sequence>